<reference evidence="2" key="1">
    <citation type="submission" date="2018-06" db="EMBL/GenBank/DDBJ databases">
        <authorList>
            <consortium name="Pathogen Informatics"/>
        </authorList>
    </citation>
    <scope>NUCLEOTIDE SEQUENCE [LARGE SCALE GENOMIC DNA]</scope>
    <source>
        <strain evidence="2">NCTC10124</strain>
    </source>
</reference>
<organism evidence="1 2">
    <name type="scientific">Mycoplasmopsis synoviae</name>
    <name type="common">Mycoplasma synoviae</name>
    <dbReference type="NCBI Taxonomy" id="2109"/>
    <lineage>
        <taxon>Bacteria</taxon>
        <taxon>Bacillati</taxon>
        <taxon>Mycoplasmatota</taxon>
        <taxon>Mycoplasmoidales</taxon>
        <taxon>Metamycoplasmataceae</taxon>
        <taxon>Mycoplasmopsis</taxon>
    </lineage>
</organism>
<feature type="non-terminal residue" evidence="1">
    <location>
        <position position="39"/>
    </location>
</feature>
<proteinExistence type="predicted"/>
<protein>
    <submittedName>
        <fullName evidence="1">Uncharacterized protein</fullName>
    </submittedName>
</protein>
<accession>A0A3B0PEM0</accession>
<name>A0A3B0PEM0_MYCSY</name>
<evidence type="ECO:0000313" key="2">
    <source>
        <dbReference type="Proteomes" id="UP000259328"/>
    </source>
</evidence>
<dbReference type="EMBL" id="LS991953">
    <property type="protein sequence ID" value="SYV93245.1"/>
    <property type="molecule type" value="Genomic_DNA"/>
</dbReference>
<dbReference type="AlphaFoldDB" id="A0A3B0PEM0"/>
<dbReference type="Proteomes" id="UP000259328">
    <property type="component" value="Chromosome"/>
</dbReference>
<sequence>MFKKYVKDNQHALVIDLQNFILDAVKNPKVQGALNDALW</sequence>
<gene>
    <name evidence="1" type="ORF">NCTC10124_00976</name>
</gene>
<evidence type="ECO:0000313" key="1">
    <source>
        <dbReference type="EMBL" id="SYV93245.1"/>
    </source>
</evidence>